<dbReference type="PANTHER" id="PTHR12354:SF1">
    <property type="entry name" value="INTERFERON-RELATED DEVELOPMENTAL REGULATOR 1"/>
    <property type="match status" value="1"/>
</dbReference>
<reference evidence="5 6" key="1">
    <citation type="submission" date="2024-03" db="EMBL/GenBank/DDBJ databases">
        <title>Adaptation during the transition from Ophiocordyceps entomopathogen to insect associate is accompanied by gene loss and intensified selection.</title>
        <authorList>
            <person name="Ward C.M."/>
            <person name="Onetto C.A."/>
            <person name="Borneman A.R."/>
        </authorList>
    </citation>
    <scope>NUCLEOTIDE SEQUENCE [LARGE SCALE GENOMIC DNA]</scope>
    <source>
        <strain evidence="5">AWRI1</strain>
        <tissue evidence="5">Single Adult Female</tissue>
    </source>
</reference>
<dbReference type="InterPro" id="IPR016024">
    <property type="entry name" value="ARM-type_fold"/>
</dbReference>
<evidence type="ECO:0008006" key="7">
    <source>
        <dbReference type="Google" id="ProtNLM"/>
    </source>
</evidence>
<evidence type="ECO:0000256" key="1">
    <source>
        <dbReference type="ARBA" id="ARBA00008828"/>
    </source>
</evidence>
<dbReference type="EMBL" id="JBBCAQ010000006">
    <property type="protein sequence ID" value="KAK7603761.1"/>
    <property type="molecule type" value="Genomic_DNA"/>
</dbReference>
<comment type="caution">
    <text evidence="5">The sequence shown here is derived from an EMBL/GenBank/DDBJ whole genome shotgun (WGS) entry which is preliminary data.</text>
</comment>
<dbReference type="InterPro" id="IPR007701">
    <property type="entry name" value="Interferon-rel_develop_reg_N"/>
</dbReference>
<accession>A0AAN9TTC7</accession>
<evidence type="ECO:0000259" key="3">
    <source>
        <dbReference type="Pfam" id="PF04836"/>
    </source>
</evidence>
<dbReference type="Gene3D" id="1.25.10.10">
    <property type="entry name" value="Leucine-rich Repeat Variant"/>
    <property type="match status" value="1"/>
</dbReference>
<dbReference type="InterPro" id="IPR011989">
    <property type="entry name" value="ARM-like"/>
</dbReference>
<dbReference type="InterPro" id="IPR006921">
    <property type="entry name" value="Interferon-rel_develop_reg_C"/>
</dbReference>
<gene>
    <name evidence="5" type="ORF">V9T40_003760</name>
</gene>
<protein>
    <recommendedName>
        <fullName evidence="7">Interferon-related developmental regulator 1</fullName>
    </recommendedName>
</protein>
<dbReference type="AlphaFoldDB" id="A0AAN9TTC7"/>
<dbReference type="Pfam" id="PF04836">
    <property type="entry name" value="IFRD_C"/>
    <property type="match status" value="1"/>
</dbReference>
<feature type="compositionally biased region" description="Basic residues" evidence="2">
    <location>
        <begin position="1"/>
        <end position="10"/>
    </location>
</feature>
<dbReference type="InterPro" id="IPR039777">
    <property type="entry name" value="IFRD"/>
</dbReference>
<keyword evidence="6" id="KW-1185">Reference proteome</keyword>
<sequence>MPKGKQKKRNDHTNAKNSLPLPRMDLNAVSDEDSLNDNASVISTVSSGTVYDDTNTGDDVSDQNELFEDKLAEAIEGMSEKSAQSRVNSFESVAAALMKRFIPDFVNQRRLTISDAIERSLKKGRIDERAAAAQLAALLCLQLGSTDSVDEICKCLIPSLLLIVNDRSTSPVVRAKCCWALSLLTFIGNYDDVPIVMDSLKQIFCQSSSLAPSQSAEDVALYSNALSAWCLLLTVTSNTSLLLSALNDVICLLDANSVEIRMAAGEMIAVVLEQLKEYDSSDEWEPDDELILKLKELATDSHKFRAKKDRKTQRSVFRDIIRYVEDGEFPKLQIRFGQECLSLDTWCRKKQYDAFRLALGSGLNLHLKDNDLVREILNLGEKLASLPSPLQKQSKLERHLLNAAACKARNICRAKYRDKRTISIS</sequence>
<dbReference type="Pfam" id="PF05004">
    <property type="entry name" value="IFRD"/>
    <property type="match status" value="1"/>
</dbReference>
<dbReference type="SUPFAM" id="SSF48371">
    <property type="entry name" value="ARM repeat"/>
    <property type="match status" value="1"/>
</dbReference>
<name>A0AAN9TTC7_9HEMI</name>
<organism evidence="5 6">
    <name type="scientific">Parthenolecanium corni</name>
    <dbReference type="NCBI Taxonomy" id="536013"/>
    <lineage>
        <taxon>Eukaryota</taxon>
        <taxon>Metazoa</taxon>
        <taxon>Ecdysozoa</taxon>
        <taxon>Arthropoda</taxon>
        <taxon>Hexapoda</taxon>
        <taxon>Insecta</taxon>
        <taxon>Pterygota</taxon>
        <taxon>Neoptera</taxon>
        <taxon>Paraneoptera</taxon>
        <taxon>Hemiptera</taxon>
        <taxon>Sternorrhyncha</taxon>
        <taxon>Coccoidea</taxon>
        <taxon>Coccidae</taxon>
        <taxon>Parthenolecanium</taxon>
    </lineage>
</organism>
<feature type="region of interest" description="Disordered" evidence="2">
    <location>
        <begin position="1"/>
        <end position="31"/>
    </location>
</feature>
<evidence type="ECO:0000256" key="2">
    <source>
        <dbReference type="SAM" id="MobiDB-lite"/>
    </source>
</evidence>
<evidence type="ECO:0000313" key="5">
    <source>
        <dbReference type="EMBL" id="KAK7603761.1"/>
    </source>
</evidence>
<feature type="domain" description="Interferon-related developmental regulator N-terminal" evidence="4">
    <location>
        <begin position="39"/>
        <end position="325"/>
    </location>
</feature>
<feature type="domain" description="Interferon-related developmental regulator C-terminal" evidence="3">
    <location>
        <begin position="370"/>
        <end position="421"/>
    </location>
</feature>
<dbReference type="PANTHER" id="PTHR12354">
    <property type="entry name" value="INTERFERON-RELATED DEVELOPMENTAL REGULATOR"/>
    <property type="match status" value="1"/>
</dbReference>
<proteinExistence type="inferred from homology"/>
<comment type="similarity">
    <text evidence="1">Belongs to the IFRD family.</text>
</comment>
<evidence type="ECO:0000313" key="6">
    <source>
        <dbReference type="Proteomes" id="UP001367676"/>
    </source>
</evidence>
<dbReference type="Proteomes" id="UP001367676">
    <property type="component" value="Unassembled WGS sequence"/>
</dbReference>
<evidence type="ECO:0000259" key="4">
    <source>
        <dbReference type="Pfam" id="PF05004"/>
    </source>
</evidence>